<evidence type="ECO:0000313" key="3">
    <source>
        <dbReference type="EMBL" id="CAD7570546.1"/>
    </source>
</evidence>
<name>A0A7R9J114_TIMCA</name>
<dbReference type="PANTHER" id="PTHR18898:SF2">
    <property type="entry name" value="NUCLEOPROTEIN TPR"/>
    <property type="match status" value="1"/>
</dbReference>
<evidence type="ECO:0000256" key="1">
    <source>
        <dbReference type="SAM" id="Coils"/>
    </source>
</evidence>
<gene>
    <name evidence="3" type="ORF">TCMB3V08_LOCUS3248</name>
</gene>
<feature type="compositionally biased region" description="Acidic residues" evidence="2">
    <location>
        <begin position="633"/>
        <end position="669"/>
    </location>
</feature>
<dbReference type="GO" id="GO:0005643">
    <property type="term" value="C:nuclear pore"/>
    <property type="evidence" value="ECO:0007669"/>
    <property type="project" value="TreeGrafter"/>
</dbReference>
<dbReference type="GO" id="GO:0006406">
    <property type="term" value="P:mRNA export from nucleus"/>
    <property type="evidence" value="ECO:0007669"/>
    <property type="project" value="TreeGrafter"/>
</dbReference>
<feature type="compositionally biased region" description="Low complexity" evidence="2">
    <location>
        <begin position="534"/>
        <end position="575"/>
    </location>
</feature>
<feature type="compositionally biased region" description="Polar residues" evidence="2">
    <location>
        <begin position="379"/>
        <end position="391"/>
    </location>
</feature>
<accession>A0A7R9J114</accession>
<feature type="compositionally biased region" description="Polar residues" evidence="2">
    <location>
        <begin position="601"/>
        <end position="615"/>
    </location>
</feature>
<feature type="compositionally biased region" description="Low complexity" evidence="2">
    <location>
        <begin position="480"/>
        <end position="490"/>
    </location>
</feature>
<feature type="region of interest" description="Disordered" evidence="2">
    <location>
        <begin position="179"/>
        <end position="207"/>
    </location>
</feature>
<dbReference type="PANTHER" id="PTHR18898">
    <property type="entry name" value="NUCLEOPROTEIN TPR-RELATED"/>
    <property type="match status" value="1"/>
</dbReference>
<feature type="compositionally biased region" description="Polar residues" evidence="2">
    <location>
        <begin position="182"/>
        <end position="191"/>
    </location>
</feature>
<feature type="coiled-coil region" evidence="1">
    <location>
        <begin position="283"/>
        <end position="377"/>
    </location>
</feature>
<sequence>MLSLTAEGGEIEVRISVEMLSSENSALRGEAGRLRQRVNFLVERSNKASPEDWRRLQQEREMLTKQLATEKELLKKSQDDLKVVRQDKARLEEQLKQQAEEVKRLSEELEQAQQRATRLQQELDSVKSQLLKKNAELATITEDLGAKEALLADIRNKEMQIRKIAKKYKLQYEEKKKAEEIASQSPLSTEVSPEAQEQFRNEGRREVEQRIKENEDRSTDTIKELTDQRVLTEDDVNVTISSAAAWVCSDAIETCFSFAIFVSSTQVENESLRKENAIMKTAAMEREERSKQAKDLLKNAREKILQITEQKNNLARQLAEIQGRGDESPRLKAHYEARIARLDKENAELRAEKQQEKDRLMREMELMAQRSNQLQRLLEKTQGSKPSTSTGADKGSVDPPTANIKPMAGSTSSGPKQLQAQQAVAPWSGRGETPFASIRPMSQSRTVAVLQPTTQQASSNGSCAVLVPPLQQCVHTTGPSEALSSSPTSSHTDYMPATSSAGPTVRQVVVLQPTQQIPSAESTQDMEAESISEAQAPPAQSPQGPQQQVVALVLPQQTSQSQAASSSTTVTTSQAGSKRPRDIEAGSDQPKLGPQVKRTRTVASGSQEMFQTVTSEGGVEVEYQVPTSSQRDQEDDIIVLDSEEEEGLADEGAVEEPDDGPEFEGEADNGESYGIEGYDRDEQELADYDEGEGPDIDEDQAAQDSNEVDVADDSSEVPNQSQAASESNVGQSGQAAGSCVDPPSQQHSEATSSGPEGGSVGTSQPLRGRTVPPLTRQQQQQLLLPQSYEDAGDDSIVPSTPTLFVPRRSDGFGEAISSPQVPQGRFIFSETNPPTARAVPEKYSYSSMSVQQVAKELGARNYTPQCLRARQQNIPQLIVNNTLVHQEMRIRSKLRA</sequence>
<organism evidence="3">
    <name type="scientific">Timema californicum</name>
    <name type="common">California timema</name>
    <name type="synonym">Walking stick</name>
    <dbReference type="NCBI Taxonomy" id="61474"/>
    <lineage>
        <taxon>Eukaryota</taxon>
        <taxon>Metazoa</taxon>
        <taxon>Ecdysozoa</taxon>
        <taxon>Arthropoda</taxon>
        <taxon>Hexapoda</taxon>
        <taxon>Insecta</taxon>
        <taxon>Pterygota</taxon>
        <taxon>Neoptera</taxon>
        <taxon>Polyneoptera</taxon>
        <taxon>Phasmatodea</taxon>
        <taxon>Timematodea</taxon>
        <taxon>Timematoidea</taxon>
        <taxon>Timematidae</taxon>
        <taxon>Timema</taxon>
    </lineage>
</organism>
<feature type="coiled-coil region" evidence="1">
    <location>
        <begin position="60"/>
        <end position="167"/>
    </location>
</feature>
<dbReference type="AlphaFoldDB" id="A0A7R9J114"/>
<protein>
    <submittedName>
        <fullName evidence="3">(California timema) hypothetical protein</fullName>
    </submittedName>
</protein>
<feature type="compositionally biased region" description="Low complexity" evidence="2">
    <location>
        <begin position="772"/>
        <end position="781"/>
    </location>
</feature>
<dbReference type="GO" id="GO:0017056">
    <property type="term" value="F:structural constituent of nuclear pore"/>
    <property type="evidence" value="ECO:0007669"/>
    <property type="project" value="TreeGrafter"/>
</dbReference>
<feature type="compositionally biased region" description="Polar residues" evidence="2">
    <location>
        <begin position="716"/>
        <end position="735"/>
    </location>
</feature>
<feature type="region of interest" description="Disordered" evidence="2">
    <location>
        <begin position="517"/>
        <end position="781"/>
    </location>
</feature>
<feature type="region of interest" description="Disordered" evidence="2">
    <location>
        <begin position="477"/>
        <end position="503"/>
    </location>
</feature>
<feature type="compositionally biased region" description="Polar residues" evidence="2">
    <location>
        <begin position="743"/>
        <end position="754"/>
    </location>
</feature>
<reference evidence="3" key="1">
    <citation type="submission" date="2020-11" db="EMBL/GenBank/DDBJ databases">
        <authorList>
            <person name="Tran Van P."/>
        </authorList>
    </citation>
    <scope>NUCLEOTIDE SEQUENCE</scope>
</reference>
<dbReference type="EMBL" id="OE180103">
    <property type="protein sequence ID" value="CAD7570546.1"/>
    <property type="molecule type" value="Genomic_DNA"/>
</dbReference>
<feature type="region of interest" description="Disordered" evidence="2">
    <location>
        <begin position="379"/>
        <end position="437"/>
    </location>
</feature>
<feature type="compositionally biased region" description="Polar residues" evidence="2">
    <location>
        <begin position="409"/>
        <end position="422"/>
    </location>
</feature>
<proteinExistence type="predicted"/>
<feature type="compositionally biased region" description="Basic and acidic residues" evidence="2">
    <location>
        <begin position="197"/>
        <end position="207"/>
    </location>
</feature>
<feature type="compositionally biased region" description="Acidic residues" evidence="2">
    <location>
        <begin position="679"/>
        <end position="715"/>
    </location>
</feature>
<keyword evidence="1" id="KW-0175">Coiled coil</keyword>
<evidence type="ECO:0000256" key="2">
    <source>
        <dbReference type="SAM" id="MobiDB-lite"/>
    </source>
</evidence>
<dbReference type="GO" id="GO:1901673">
    <property type="term" value="P:regulation of mitotic spindle assembly"/>
    <property type="evidence" value="ECO:0007669"/>
    <property type="project" value="TreeGrafter"/>
</dbReference>